<evidence type="ECO:0000313" key="1">
    <source>
        <dbReference type="EMBL" id="TGJ75403.1"/>
    </source>
</evidence>
<accession>A0A4Z0Y923</accession>
<dbReference type="EMBL" id="SRMQ01000018">
    <property type="protein sequence ID" value="TGJ75403.1"/>
    <property type="molecule type" value="Genomic_DNA"/>
</dbReference>
<evidence type="ECO:0000313" key="2">
    <source>
        <dbReference type="Proteomes" id="UP000297714"/>
    </source>
</evidence>
<protein>
    <submittedName>
        <fullName evidence="1">Uncharacterized protein</fullName>
    </submittedName>
</protein>
<organism evidence="1 2">
    <name type="scientific">Caproiciproducens galactitolivorans</name>
    <dbReference type="NCBI Taxonomy" id="642589"/>
    <lineage>
        <taxon>Bacteria</taxon>
        <taxon>Bacillati</taxon>
        <taxon>Bacillota</taxon>
        <taxon>Clostridia</taxon>
        <taxon>Eubacteriales</taxon>
        <taxon>Acutalibacteraceae</taxon>
        <taxon>Caproiciproducens</taxon>
    </lineage>
</organism>
<comment type="caution">
    <text evidence="1">The sequence shown here is derived from an EMBL/GenBank/DDBJ whole genome shotgun (WGS) entry which is preliminary data.</text>
</comment>
<proteinExistence type="predicted"/>
<gene>
    <name evidence="1" type="ORF">CAGA_24260</name>
</gene>
<dbReference type="AlphaFoldDB" id="A0A4Z0Y923"/>
<dbReference type="RefSeq" id="WP_135661128.1">
    <property type="nucleotide sequence ID" value="NZ_SRMQ01000018.1"/>
</dbReference>
<name>A0A4Z0Y923_9FIRM</name>
<dbReference type="Proteomes" id="UP000297714">
    <property type="component" value="Unassembled WGS sequence"/>
</dbReference>
<sequence>MDNVNALRSIAEMPINLSVEQIGALQAGIKALQKQAERDKGCEYCNNEKVFGINFGGEKAGIAYLHKCSDGWGLFLEMDNGSTYYTDVVNCPMCGRRLK</sequence>
<reference evidence="1 2" key="1">
    <citation type="submission" date="2019-04" db="EMBL/GenBank/DDBJ databases">
        <authorList>
            <person name="Poehlein A."/>
            <person name="Bengelsdorf F.R."/>
            <person name="Duerre P."/>
            <person name="Daniel R."/>
        </authorList>
    </citation>
    <scope>NUCLEOTIDE SEQUENCE [LARGE SCALE GENOMIC DNA]</scope>
    <source>
        <strain evidence="1 2">BS-1</strain>
    </source>
</reference>
<keyword evidence="2" id="KW-1185">Reference proteome</keyword>